<name>Q6SHK0_9BACT</name>
<keyword evidence="1" id="KW-0732">Signal</keyword>
<proteinExistence type="predicted"/>
<evidence type="ECO:0000256" key="1">
    <source>
        <dbReference type="SAM" id="SignalP"/>
    </source>
</evidence>
<organism evidence="2">
    <name type="scientific">uncultured marine bacterium 314</name>
    <dbReference type="NCBI Taxonomy" id="257387"/>
    <lineage>
        <taxon>Bacteria</taxon>
        <taxon>environmental samples</taxon>
    </lineage>
</organism>
<protein>
    <recommendedName>
        <fullName evidence="3">Lipoprotein</fullName>
    </recommendedName>
</protein>
<accession>Q6SHK0</accession>
<gene>
    <name evidence="2" type="ORF">MBMO_EBAC750-09G06.36</name>
</gene>
<evidence type="ECO:0000313" key="2">
    <source>
        <dbReference type="EMBL" id="AAR37621.1"/>
    </source>
</evidence>
<reference evidence="2" key="2">
    <citation type="submission" date="2003-12" db="EMBL/GenBank/DDBJ databases">
        <title>Monterey Bay Coastal Ocean Microbial Observatory environmental clone sequencing.</title>
        <authorList>
            <person name="DeLong E.F."/>
        </authorList>
    </citation>
    <scope>NUCLEOTIDE SEQUENCE</scope>
</reference>
<dbReference type="EMBL" id="AY458634">
    <property type="protein sequence ID" value="AAR37621.1"/>
    <property type="molecule type" value="Genomic_DNA"/>
</dbReference>
<feature type="chain" id="PRO_5004279867" description="Lipoprotein" evidence="1">
    <location>
        <begin position="29"/>
        <end position="170"/>
    </location>
</feature>
<reference evidence="2" key="1">
    <citation type="submission" date="2003-11" db="EMBL/GenBank/DDBJ databases">
        <authorList>
            <person name="Heidelberg J.F."/>
            <person name="Eisen J.A."/>
            <person name="Nelson W.C."/>
            <person name="DeLong E.F."/>
        </authorList>
    </citation>
    <scope>NUCLEOTIDE SEQUENCE</scope>
</reference>
<dbReference type="AlphaFoldDB" id="Q6SHK0"/>
<evidence type="ECO:0008006" key="3">
    <source>
        <dbReference type="Google" id="ProtNLM"/>
    </source>
</evidence>
<feature type="signal peptide" evidence="1">
    <location>
        <begin position="1"/>
        <end position="28"/>
    </location>
</feature>
<sequence length="170" mass="19820">MNQINKMKKLFLYVFLCLNIFFLENLQAETYISCEDTEGHKTTLNFELDFSKSTIITPAGISVAMDFNEKAIRTVMSNTKNNIITLLVVRIFRISGEMNIKHYVLTEENEYEKFHKLSVEATTKALFEKEEKKSLDVETVISMINILYEHFEPKFTGEYICKKSTGKQKF</sequence>